<dbReference type="EMBL" id="JAMDLZ010000017">
    <property type="protein sequence ID" value="MCY9547306.1"/>
    <property type="molecule type" value="Genomic_DNA"/>
</dbReference>
<reference evidence="1 2" key="1">
    <citation type="submission" date="2022-05" db="EMBL/GenBank/DDBJ databases">
        <title>Genome Sequencing of Bee-Associated Microbes.</title>
        <authorList>
            <person name="Dunlap C."/>
        </authorList>
    </citation>
    <scope>NUCLEOTIDE SEQUENCE [LARGE SCALE GENOMIC DNA]</scope>
    <source>
        <strain evidence="1 2">NRRL BD-083</strain>
    </source>
</reference>
<organism evidence="1 2">
    <name type="scientific">Lysinibacillus xylanilyticus</name>
    <dbReference type="NCBI Taxonomy" id="582475"/>
    <lineage>
        <taxon>Bacteria</taxon>
        <taxon>Bacillati</taxon>
        <taxon>Bacillota</taxon>
        <taxon>Bacilli</taxon>
        <taxon>Bacillales</taxon>
        <taxon>Bacillaceae</taxon>
        <taxon>Lysinibacillus</taxon>
    </lineage>
</organism>
<name>A0ABT4ESQ4_9BACI</name>
<dbReference type="Proteomes" id="UP001527052">
    <property type="component" value="Unassembled WGS sequence"/>
</dbReference>
<proteinExistence type="predicted"/>
<protein>
    <submittedName>
        <fullName evidence="1">DNA-entry nuclease</fullName>
    </submittedName>
</protein>
<gene>
    <name evidence="1" type="ORF">M5W82_10090</name>
</gene>
<comment type="caution">
    <text evidence="1">The sequence shown here is derived from an EMBL/GenBank/DDBJ whole genome shotgun (WGS) entry which is preliminary data.</text>
</comment>
<sequence>MKPDKLTIESINYDRYGRLHFNPLYHFSQGSCFTESDLEYICKYYDYDGAKSISLAVGKTEYSIQSKVHKLRKNGLYSYYKNLNKHW</sequence>
<evidence type="ECO:0000313" key="1">
    <source>
        <dbReference type="EMBL" id="MCY9547306.1"/>
    </source>
</evidence>
<accession>A0ABT4ESQ4</accession>
<keyword evidence="2" id="KW-1185">Reference proteome</keyword>
<dbReference type="RefSeq" id="WP_268637387.1">
    <property type="nucleotide sequence ID" value="NZ_JAMDLZ010000017.1"/>
</dbReference>
<evidence type="ECO:0000313" key="2">
    <source>
        <dbReference type="Proteomes" id="UP001527052"/>
    </source>
</evidence>